<evidence type="ECO:0000259" key="2">
    <source>
        <dbReference type="Pfam" id="PF01910"/>
    </source>
</evidence>
<evidence type="ECO:0000256" key="1">
    <source>
        <dbReference type="ARBA" id="ARBA00010272"/>
    </source>
</evidence>
<dbReference type="RefSeq" id="WP_073167185.1">
    <property type="nucleotide sequence ID" value="NZ_FQUW01000044.1"/>
</dbReference>
<comment type="similarity">
    <text evidence="1">Belongs to the UPF0045 family.</text>
</comment>
<gene>
    <name evidence="3" type="ORF">SAMN02745218_02711</name>
</gene>
<sequence length="96" mass="10878">MAIMEISVMPMGTDHPSISSYISHCCEVLKEESGLKYQVTPMSTVVEGELDRLLEAVKKMHRAPFNDGVMRVVTSITIDERRDKEESMEDMVRAVM</sequence>
<dbReference type="NCBIfam" id="TIGR00106">
    <property type="entry name" value="MTH1187 family thiamine-binding protein"/>
    <property type="match status" value="1"/>
</dbReference>
<dbReference type="Proteomes" id="UP000184196">
    <property type="component" value="Unassembled WGS sequence"/>
</dbReference>
<dbReference type="PANTHER" id="PTHR33777:SF1">
    <property type="entry name" value="UPF0045 PROTEIN ECM15"/>
    <property type="match status" value="1"/>
</dbReference>
<organism evidence="3 4">
    <name type="scientific">Desulfofundulus australicus DSM 11792</name>
    <dbReference type="NCBI Taxonomy" id="1121425"/>
    <lineage>
        <taxon>Bacteria</taxon>
        <taxon>Bacillati</taxon>
        <taxon>Bacillota</taxon>
        <taxon>Clostridia</taxon>
        <taxon>Eubacteriales</taxon>
        <taxon>Peptococcaceae</taxon>
        <taxon>Desulfofundulus</taxon>
    </lineage>
</organism>
<dbReference type="EMBL" id="FQUW01000044">
    <property type="protein sequence ID" value="SHF61537.1"/>
    <property type="molecule type" value="Genomic_DNA"/>
</dbReference>
<name>A0A1M5D3U1_9FIRM</name>
<dbReference type="InterPro" id="IPR051614">
    <property type="entry name" value="UPF0045_domain"/>
</dbReference>
<protein>
    <submittedName>
        <fullName evidence="3">Uncharacterized protein, MTH1187 family</fullName>
    </submittedName>
</protein>
<dbReference type="SUPFAM" id="SSF89957">
    <property type="entry name" value="MTH1187/YkoF-like"/>
    <property type="match status" value="1"/>
</dbReference>
<feature type="domain" description="Thiamine-binding protein" evidence="2">
    <location>
        <begin position="4"/>
        <end position="95"/>
    </location>
</feature>
<dbReference type="InterPro" id="IPR002767">
    <property type="entry name" value="Thiamine_BP"/>
</dbReference>
<dbReference type="GO" id="GO:0005829">
    <property type="term" value="C:cytosol"/>
    <property type="evidence" value="ECO:0007669"/>
    <property type="project" value="TreeGrafter"/>
</dbReference>
<dbReference type="OrthoDB" id="5886358at2"/>
<evidence type="ECO:0000313" key="4">
    <source>
        <dbReference type="Proteomes" id="UP000184196"/>
    </source>
</evidence>
<proteinExistence type="inferred from homology"/>
<dbReference type="Pfam" id="PF01910">
    <property type="entry name" value="Thiamine_BP"/>
    <property type="match status" value="1"/>
</dbReference>
<keyword evidence="4" id="KW-1185">Reference proteome</keyword>
<dbReference type="InterPro" id="IPR029756">
    <property type="entry name" value="MTH1187/YkoF-like"/>
</dbReference>
<dbReference type="Gene3D" id="3.30.70.930">
    <property type="match status" value="1"/>
</dbReference>
<accession>A0A1M5D3U1</accession>
<reference evidence="4" key="1">
    <citation type="submission" date="2016-11" db="EMBL/GenBank/DDBJ databases">
        <authorList>
            <person name="Varghese N."/>
            <person name="Submissions S."/>
        </authorList>
    </citation>
    <scope>NUCLEOTIDE SEQUENCE [LARGE SCALE GENOMIC DNA]</scope>
    <source>
        <strain evidence="4">DSM 11792</strain>
    </source>
</reference>
<dbReference type="AlphaFoldDB" id="A0A1M5D3U1"/>
<dbReference type="PANTHER" id="PTHR33777">
    <property type="entry name" value="UPF0045 PROTEIN ECM15"/>
    <property type="match status" value="1"/>
</dbReference>
<evidence type="ECO:0000313" key="3">
    <source>
        <dbReference type="EMBL" id="SHF61537.1"/>
    </source>
</evidence>